<evidence type="ECO:0000313" key="2">
    <source>
        <dbReference type="Proteomes" id="UP000183859"/>
    </source>
</evidence>
<dbReference type="Proteomes" id="UP000183859">
    <property type="component" value="Chromosome"/>
</dbReference>
<gene>
    <name evidence="1" type="ORF">PhaeoP97_02784</name>
</gene>
<reference evidence="2" key="1">
    <citation type="submission" date="2016-07" db="EMBL/GenBank/DDBJ databases">
        <title>Phaeobacter portensis sp. nov., a tropodithietic acid producing bacterium isolated from a German harbor.</title>
        <authorList>
            <person name="Freese H.M."/>
            <person name="Bunk B."/>
            <person name="Breider S."/>
            <person name="Brinkhoff T."/>
        </authorList>
    </citation>
    <scope>NUCLEOTIDE SEQUENCE [LARGE SCALE GENOMIC DNA]</scope>
    <source>
        <strain evidence="2">P97</strain>
    </source>
</reference>
<dbReference type="AlphaFoldDB" id="A0A1L3I7X9"/>
<protein>
    <submittedName>
        <fullName evidence="1">Uncharacterized protein</fullName>
    </submittedName>
</protein>
<sequence>MHITTQGNISVYRMLNGHMSGQAATKQAQAQQTGTLPGGLETAASLAKTAKAVSQQAAITGTREGGSLMAAGTQHLRTVVQQTLQDLQSGCHAGPLPASEVIAQNKYRAALRVIG</sequence>
<name>A0A1L3I7X9_9RHOB</name>
<accession>A0A1L3I7X9</accession>
<dbReference type="OrthoDB" id="7667580at2"/>
<keyword evidence="2" id="KW-1185">Reference proteome</keyword>
<evidence type="ECO:0000313" key="1">
    <source>
        <dbReference type="EMBL" id="APG48161.1"/>
    </source>
</evidence>
<organism evidence="1 2">
    <name type="scientific">Phaeobacter porticola</name>
    <dbReference type="NCBI Taxonomy" id="1844006"/>
    <lineage>
        <taxon>Bacteria</taxon>
        <taxon>Pseudomonadati</taxon>
        <taxon>Pseudomonadota</taxon>
        <taxon>Alphaproteobacteria</taxon>
        <taxon>Rhodobacterales</taxon>
        <taxon>Roseobacteraceae</taxon>
        <taxon>Phaeobacter</taxon>
    </lineage>
</organism>
<dbReference type="EMBL" id="CP016364">
    <property type="protein sequence ID" value="APG48161.1"/>
    <property type="molecule type" value="Genomic_DNA"/>
</dbReference>
<proteinExistence type="predicted"/>
<dbReference type="RefSeq" id="WP_072505533.1">
    <property type="nucleotide sequence ID" value="NZ_CP016364.1"/>
</dbReference>
<dbReference type="KEGG" id="php:PhaeoP97_02784"/>